<evidence type="ECO:0000313" key="1">
    <source>
        <dbReference type="EMBL" id="KAJ3664359.1"/>
    </source>
</evidence>
<dbReference type="EMBL" id="JALNTZ010000002">
    <property type="protein sequence ID" value="KAJ3664359.1"/>
    <property type="molecule type" value="Genomic_DNA"/>
</dbReference>
<proteinExistence type="predicted"/>
<comment type="caution">
    <text evidence="1">The sequence shown here is derived from an EMBL/GenBank/DDBJ whole genome shotgun (WGS) entry which is preliminary data.</text>
</comment>
<reference evidence="1" key="1">
    <citation type="journal article" date="2023" name="G3 (Bethesda)">
        <title>Whole genome assemblies of Zophobas morio and Tenebrio molitor.</title>
        <authorList>
            <person name="Kaur S."/>
            <person name="Stinson S.A."/>
            <person name="diCenzo G.C."/>
        </authorList>
    </citation>
    <scope>NUCLEOTIDE SEQUENCE</scope>
    <source>
        <strain evidence="1">QUZm001</strain>
    </source>
</reference>
<sequence length="91" mass="10309">MINVQRIDKAPIVACYFIKNTAECWLRWLLFSAELSAGRDRQIVIVAFERLLEPLIRRREMTQTACVVELRTCFGSRTSSGGVGTPNGDVY</sequence>
<dbReference type="Proteomes" id="UP001168821">
    <property type="component" value="Unassembled WGS sequence"/>
</dbReference>
<name>A0AA38MR05_9CUCU</name>
<keyword evidence="2" id="KW-1185">Reference proteome</keyword>
<organism evidence="1 2">
    <name type="scientific">Zophobas morio</name>
    <dbReference type="NCBI Taxonomy" id="2755281"/>
    <lineage>
        <taxon>Eukaryota</taxon>
        <taxon>Metazoa</taxon>
        <taxon>Ecdysozoa</taxon>
        <taxon>Arthropoda</taxon>
        <taxon>Hexapoda</taxon>
        <taxon>Insecta</taxon>
        <taxon>Pterygota</taxon>
        <taxon>Neoptera</taxon>
        <taxon>Endopterygota</taxon>
        <taxon>Coleoptera</taxon>
        <taxon>Polyphaga</taxon>
        <taxon>Cucujiformia</taxon>
        <taxon>Tenebrionidae</taxon>
        <taxon>Zophobas</taxon>
    </lineage>
</organism>
<protein>
    <submittedName>
        <fullName evidence="1">Uncharacterized protein</fullName>
    </submittedName>
</protein>
<accession>A0AA38MR05</accession>
<gene>
    <name evidence="1" type="ORF">Zmor_008536</name>
</gene>
<dbReference type="AlphaFoldDB" id="A0AA38MR05"/>
<evidence type="ECO:0000313" key="2">
    <source>
        <dbReference type="Proteomes" id="UP001168821"/>
    </source>
</evidence>